<protein>
    <recommendedName>
        <fullName evidence="3">SNF2 N-terminal domain-containing protein</fullName>
    </recommendedName>
</protein>
<keyword evidence="1" id="KW-0539">Nucleus</keyword>
<dbReference type="PANTHER" id="PTHR45623">
    <property type="entry name" value="CHROMODOMAIN-HELICASE-DNA-BINDING PROTEIN 3-RELATED-RELATED"/>
    <property type="match status" value="1"/>
</dbReference>
<evidence type="ECO:0000313" key="2">
    <source>
        <dbReference type="EMBL" id="TMW99227.1"/>
    </source>
</evidence>
<dbReference type="InterPro" id="IPR027417">
    <property type="entry name" value="P-loop_NTPase"/>
</dbReference>
<proteinExistence type="predicted"/>
<dbReference type="PANTHER" id="PTHR45623:SF13">
    <property type="entry name" value="HELICASE PROTEIN MOM1"/>
    <property type="match status" value="1"/>
</dbReference>
<dbReference type="GO" id="GO:0003677">
    <property type="term" value="F:DNA binding"/>
    <property type="evidence" value="ECO:0007669"/>
    <property type="project" value="TreeGrafter"/>
</dbReference>
<reference evidence="2" key="1">
    <citation type="submission" date="2019-05" db="EMBL/GenBank/DDBJ databases">
        <title>The de novo reference genome and transcriptome assemblies of the wild tomato species Solanum chilense.</title>
        <authorList>
            <person name="Stam R."/>
            <person name="Nosenko T."/>
            <person name="Hoerger A.C."/>
            <person name="Stephan W."/>
            <person name="Seidel M.A."/>
            <person name="Kuhn J.M.M."/>
            <person name="Haberer G."/>
            <person name="Tellier A."/>
        </authorList>
    </citation>
    <scope>NUCLEOTIDE SEQUENCE</scope>
    <source>
        <tissue evidence="2">Mature leaves</tissue>
    </source>
</reference>
<evidence type="ECO:0008006" key="3">
    <source>
        <dbReference type="Google" id="ProtNLM"/>
    </source>
</evidence>
<dbReference type="SUPFAM" id="SSF52540">
    <property type="entry name" value="P-loop containing nucleoside triphosphate hydrolases"/>
    <property type="match status" value="1"/>
</dbReference>
<accession>A0A6N2BXY7</accession>
<dbReference type="GO" id="GO:0003682">
    <property type="term" value="F:chromatin binding"/>
    <property type="evidence" value="ECO:0007669"/>
    <property type="project" value="TreeGrafter"/>
</dbReference>
<dbReference type="AlphaFoldDB" id="A0A6N2BXY7"/>
<dbReference type="GO" id="GO:0140658">
    <property type="term" value="F:ATP-dependent chromatin remodeler activity"/>
    <property type="evidence" value="ECO:0007669"/>
    <property type="project" value="TreeGrafter"/>
</dbReference>
<evidence type="ECO:0000256" key="1">
    <source>
        <dbReference type="ARBA" id="ARBA00023242"/>
    </source>
</evidence>
<organism evidence="2">
    <name type="scientific">Solanum chilense</name>
    <name type="common">Tomato</name>
    <name type="synonym">Lycopersicon chilense</name>
    <dbReference type="NCBI Taxonomy" id="4083"/>
    <lineage>
        <taxon>Eukaryota</taxon>
        <taxon>Viridiplantae</taxon>
        <taxon>Streptophyta</taxon>
        <taxon>Embryophyta</taxon>
        <taxon>Tracheophyta</taxon>
        <taxon>Spermatophyta</taxon>
        <taxon>Magnoliopsida</taxon>
        <taxon>eudicotyledons</taxon>
        <taxon>Gunneridae</taxon>
        <taxon>Pentapetalae</taxon>
        <taxon>asterids</taxon>
        <taxon>lamiids</taxon>
        <taxon>Solanales</taxon>
        <taxon>Solanaceae</taxon>
        <taxon>Solanoideae</taxon>
        <taxon>Solaneae</taxon>
        <taxon>Solanum</taxon>
        <taxon>Solanum subgen. Lycopersicon</taxon>
    </lineage>
</organism>
<dbReference type="EMBL" id="RXGB01001370">
    <property type="protein sequence ID" value="TMW99227.1"/>
    <property type="molecule type" value="Genomic_DNA"/>
</dbReference>
<comment type="caution">
    <text evidence="2">The sequence shown here is derived from an EMBL/GenBank/DDBJ whole genome shotgun (WGS) entry which is preliminary data.</text>
</comment>
<dbReference type="GO" id="GO:0000785">
    <property type="term" value="C:chromatin"/>
    <property type="evidence" value="ECO:0007669"/>
    <property type="project" value="TreeGrafter"/>
</dbReference>
<gene>
    <name evidence="2" type="ORF">EJD97_002876</name>
</gene>
<dbReference type="Gene3D" id="3.40.50.300">
    <property type="entry name" value="P-loop containing nucleotide triphosphate hydrolases"/>
    <property type="match status" value="1"/>
</dbReference>
<dbReference type="GO" id="GO:0016887">
    <property type="term" value="F:ATP hydrolysis activity"/>
    <property type="evidence" value="ECO:0007669"/>
    <property type="project" value="TreeGrafter"/>
</dbReference>
<name>A0A6N2BXY7_SOLCI</name>
<dbReference type="GO" id="GO:0005634">
    <property type="term" value="C:nucleus"/>
    <property type="evidence" value="ECO:0007669"/>
    <property type="project" value="TreeGrafter"/>
</dbReference>
<dbReference type="GO" id="GO:0042393">
    <property type="term" value="F:histone binding"/>
    <property type="evidence" value="ECO:0007669"/>
    <property type="project" value="TreeGrafter"/>
</dbReference>
<sequence>MLATGVRVLLFNGPMKITSSEYLNLLSLLECKIGVDKTGGLESDFNEHLGKLKRVTKVTAPCSKPESSKFVEYWVPVQISDLQLEQYCATLLTNSTALRTFTKSDPVGTLRDILLSVRKCCDHPYILDPLLQPFNKGLSPAEMLEVGIKASGKLQFLDKMLTEMRLRQHRVVVLFQVMGWSC</sequence>